<evidence type="ECO:0000313" key="4">
    <source>
        <dbReference type="Proteomes" id="UP000035642"/>
    </source>
</evidence>
<dbReference type="PROSITE" id="PS50011">
    <property type="entry name" value="PROTEIN_KINASE_DOM"/>
    <property type="match status" value="1"/>
</dbReference>
<dbReference type="Proteomes" id="UP000035642">
    <property type="component" value="Unassembled WGS sequence"/>
</dbReference>
<accession>A0A0K0DJV5</accession>
<evidence type="ECO:0000256" key="1">
    <source>
        <dbReference type="ARBA" id="ARBA00022741"/>
    </source>
</evidence>
<reference evidence="5" key="2">
    <citation type="submission" date="2017-02" db="UniProtKB">
        <authorList>
            <consortium name="WormBaseParasite"/>
        </authorList>
    </citation>
    <scope>IDENTIFICATION</scope>
</reference>
<dbReference type="PANTHER" id="PTHR24418">
    <property type="entry name" value="TYROSINE-PROTEIN KINASE"/>
    <property type="match status" value="1"/>
</dbReference>
<keyword evidence="4" id="KW-1185">Reference proteome</keyword>
<feature type="domain" description="Protein kinase" evidence="3">
    <location>
        <begin position="1"/>
        <end position="151"/>
    </location>
</feature>
<dbReference type="InterPro" id="IPR020635">
    <property type="entry name" value="Tyr_kinase_cat_dom"/>
</dbReference>
<name>A0A0K0DJV5_ANGCA</name>
<dbReference type="Gene3D" id="1.10.510.10">
    <property type="entry name" value="Transferase(Phosphotransferase) domain 1"/>
    <property type="match status" value="1"/>
</dbReference>
<dbReference type="InterPro" id="IPR050198">
    <property type="entry name" value="Non-receptor_tyrosine_kinases"/>
</dbReference>
<dbReference type="STRING" id="6313.A0A0K0DJV5"/>
<evidence type="ECO:0000256" key="2">
    <source>
        <dbReference type="ARBA" id="ARBA00022840"/>
    </source>
</evidence>
<dbReference type="Pfam" id="PF07714">
    <property type="entry name" value="PK_Tyr_Ser-Thr"/>
    <property type="match status" value="1"/>
</dbReference>
<dbReference type="InterPro" id="IPR011009">
    <property type="entry name" value="Kinase-like_dom_sf"/>
</dbReference>
<dbReference type="SMART" id="SM00219">
    <property type="entry name" value="TyrKc"/>
    <property type="match status" value="1"/>
</dbReference>
<dbReference type="InterPro" id="IPR000719">
    <property type="entry name" value="Prot_kinase_dom"/>
</dbReference>
<evidence type="ECO:0000313" key="5">
    <source>
        <dbReference type="WBParaSite" id="ACAC_0001173001-mRNA-1"/>
    </source>
</evidence>
<dbReference type="InterPro" id="IPR008266">
    <property type="entry name" value="Tyr_kinase_AS"/>
</dbReference>
<reference evidence="4" key="1">
    <citation type="submission" date="2012-09" db="EMBL/GenBank/DDBJ databases">
        <authorList>
            <person name="Martin A.A."/>
        </authorList>
    </citation>
    <scope>NUCLEOTIDE SEQUENCE</scope>
</reference>
<protein>
    <submittedName>
        <fullName evidence="5">Protein kinase domain-containing protein</fullName>
    </submittedName>
</protein>
<dbReference type="WBParaSite" id="ACAC_0001173001-mRNA-1">
    <property type="protein sequence ID" value="ACAC_0001173001-mRNA-1"/>
    <property type="gene ID" value="ACAC_0001173001"/>
</dbReference>
<dbReference type="GO" id="GO:0004713">
    <property type="term" value="F:protein tyrosine kinase activity"/>
    <property type="evidence" value="ECO:0007669"/>
    <property type="project" value="InterPro"/>
</dbReference>
<evidence type="ECO:0000259" key="3">
    <source>
        <dbReference type="PROSITE" id="PS50011"/>
    </source>
</evidence>
<dbReference type="InterPro" id="IPR001245">
    <property type="entry name" value="Ser-Thr/Tyr_kinase_cat_dom"/>
</dbReference>
<keyword evidence="1" id="KW-0547">Nucleotide-binding</keyword>
<dbReference type="GO" id="GO:0005524">
    <property type="term" value="F:ATP binding"/>
    <property type="evidence" value="ECO:0007669"/>
    <property type="project" value="UniProtKB-KW"/>
</dbReference>
<dbReference type="AlphaFoldDB" id="A0A0K0DJV5"/>
<proteinExistence type="predicted"/>
<organism evidence="4 5">
    <name type="scientific">Angiostrongylus cantonensis</name>
    <name type="common">Rat lungworm</name>
    <dbReference type="NCBI Taxonomy" id="6313"/>
    <lineage>
        <taxon>Eukaryota</taxon>
        <taxon>Metazoa</taxon>
        <taxon>Ecdysozoa</taxon>
        <taxon>Nematoda</taxon>
        <taxon>Chromadorea</taxon>
        <taxon>Rhabditida</taxon>
        <taxon>Rhabditina</taxon>
        <taxon>Rhabditomorpha</taxon>
        <taxon>Strongyloidea</taxon>
        <taxon>Metastrongylidae</taxon>
        <taxon>Angiostrongylus</taxon>
    </lineage>
</organism>
<dbReference type="PROSITE" id="PS00109">
    <property type="entry name" value="PROTEIN_KINASE_TYR"/>
    <property type="match status" value="1"/>
</dbReference>
<keyword evidence="2" id="KW-0067">ATP-binding</keyword>
<dbReference type="SUPFAM" id="SSF56112">
    <property type="entry name" value="Protein kinase-like (PK-like)"/>
    <property type="match status" value="1"/>
</dbReference>
<sequence>MLPHPQKNSKCNVRSNVRLFNFTRDRWNLVLMSNGRFQMFLSLGGALDVYLRKHKQTIDKRERLYMTMGAAWGMEYLHRNCILYSDIAARNCLYDNKKTVKISDFGLSRRGTTYRMKTAKKMAIKWMAPESVSKFTFSLKTDVYSYRVVHL</sequence>